<sequence length="320" mass="32732">MNDPGARLPDEPVSLDQRYTAADPIEWCGAAVYPMYTETLAVGTTAVRLRAVSVMPPAGVSGLGLGLTVQDGHVDLDGRSLVGVDIWSDALTEGVDISVTANAPQALFTLTPVWVAESGTQQSWTGNYGMVVDLLPGGSSTLWCSTGPGTPDFNELVVELTTIPSAEVSIAATAPALVTMPLTVLPPAMAPAVPAPPAPAPAPAPAPTISTAPATPLPTHAADATDRTEAASPMPAADTGQGIGRALYELGTAMRERGDHDSARTLLTQAAEAGHRGAAHDLGALLLDAGDRAGAEKWWKAAAPDDPRAATSLSELTQRA</sequence>
<accession>A0A317N5U6</accession>
<comment type="caution">
    <text evidence="2">The sequence shown here is derived from an EMBL/GenBank/DDBJ whole genome shotgun (WGS) entry which is preliminary data.</text>
</comment>
<feature type="compositionally biased region" description="Low complexity" evidence="1">
    <location>
        <begin position="207"/>
        <end position="222"/>
    </location>
</feature>
<keyword evidence="3" id="KW-1185">Reference proteome</keyword>
<feature type="compositionally biased region" description="Pro residues" evidence="1">
    <location>
        <begin position="193"/>
        <end position="206"/>
    </location>
</feature>
<dbReference type="EMBL" id="QGTL01000013">
    <property type="protein sequence ID" value="PWV70393.1"/>
    <property type="molecule type" value="Genomic_DNA"/>
</dbReference>
<evidence type="ECO:0000313" key="3">
    <source>
        <dbReference type="Proteomes" id="UP000246410"/>
    </source>
</evidence>
<evidence type="ECO:0000313" key="2">
    <source>
        <dbReference type="EMBL" id="PWV70393.1"/>
    </source>
</evidence>
<feature type="compositionally biased region" description="Basic and acidic residues" evidence="1">
    <location>
        <begin position="298"/>
        <end position="308"/>
    </location>
</feature>
<proteinExistence type="predicted"/>
<feature type="region of interest" description="Disordered" evidence="1">
    <location>
        <begin position="298"/>
        <end position="320"/>
    </location>
</feature>
<organism evidence="2 3">
    <name type="scientific">Nocardia neocaledoniensis</name>
    <dbReference type="NCBI Taxonomy" id="236511"/>
    <lineage>
        <taxon>Bacteria</taxon>
        <taxon>Bacillati</taxon>
        <taxon>Actinomycetota</taxon>
        <taxon>Actinomycetes</taxon>
        <taxon>Mycobacteriales</taxon>
        <taxon>Nocardiaceae</taxon>
        <taxon>Nocardia</taxon>
    </lineage>
</organism>
<name>A0A317N5U6_9NOCA</name>
<dbReference type="RefSeq" id="WP_167456428.1">
    <property type="nucleotide sequence ID" value="NZ_QGTL01000013.1"/>
</dbReference>
<dbReference type="AlphaFoldDB" id="A0A317N5U6"/>
<feature type="compositionally biased region" description="Polar residues" evidence="1">
    <location>
        <begin position="311"/>
        <end position="320"/>
    </location>
</feature>
<dbReference type="SUPFAM" id="SSF81901">
    <property type="entry name" value="HCP-like"/>
    <property type="match status" value="1"/>
</dbReference>
<gene>
    <name evidence="2" type="ORF">DFR69_113106</name>
</gene>
<feature type="region of interest" description="Disordered" evidence="1">
    <location>
        <begin position="193"/>
        <end position="242"/>
    </location>
</feature>
<dbReference type="InterPro" id="IPR011990">
    <property type="entry name" value="TPR-like_helical_dom_sf"/>
</dbReference>
<protein>
    <recommendedName>
        <fullName evidence="4">Tetratricopeptide repeat protein</fullName>
    </recommendedName>
</protein>
<evidence type="ECO:0008006" key="4">
    <source>
        <dbReference type="Google" id="ProtNLM"/>
    </source>
</evidence>
<evidence type="ECO:0000256" key="1">
    <source>
        <dbReference type="SAM" id="MobiDB-lite"/>
    </source>
</evidence>
<dbReference type="Gene3D" id="1.25.40.10">
    <property type="entry name" value="Tetratricopeptide repeat domain"/>
    <property type="match status" value="1"/>
</dbReference>
<reference evidence="2 3" key="1">
    <citation type="submission" date="2018-05" db="EMBL/GenBank/DDBJ databases">
        <title>Genomic Encyclopedia of Type Strains, Phase IV (KMG-IV): sequencing the most valuable type-strain genomes for metagenomic binning, comparative biology and taxonomic classification.</title>
        <authorList>
            <person name="Goeker M."/>
        </authorList>
    </citation>
    <scope>NUCLEOTIDE SEQUENCE [LARGE SCALE GENOMIC DNA]</scope>
    <source>
        <strain evidence="2 3">DSM 44717</strain>
    </source>
</reference>
<dbReference type="Proteomes" id="UP000246410">
    <property type="component" value="Unassembled WGS sequence"/>
</dbReference>